<feature type="transmembrane region" description="Helical" evidence="6">
    <location>
        <begin position="42"/>
        <end position="62"/>
    </location>
</feature>
<feature type="transmembrane region" description="Helical" evidence="6">
    <location>
        <begin position="415"/>
        <end position="434"/>
    </location>
</feature>
<dbReference type="AlphaFoldDB" id="A0A2R5GBR6"/>
<dbReference type="Gene3D" id="1.20.1250.20">
    <property type="entry name" value="MFS general substrate transporter like domains"/>
    <property type="match status" value="1"/>
</dbReference>
<accession>A0A2R5GBR6</accession>
<evidence type="ECO:0000256" key="2">
    <source>
        <dbReference type="ARBA" id="ARBA00022692"/>
    </source>
</evidence>
<keyword evidence="2 6" id="KW-0812">Transmembrane</keyword>
<dbReference type="PANTHER" id="PTHR10924">
    <property type="entry name" value="MAJOR FACILITATOR SUPERFAMILY PROTEIN-RELATED"/>
    <property type="match status" value="1"/>
</dbReference>
<feature type="region of interest" description="Disordered" evidence="5">
    <location>
        <begin position="271"/>
        <end position="295"/>
    </location>
</feature>
<dbReference type="InterPro" id="IPR036259">
    <property type="entry name" value="MFS_trans_sf"/>
</dbReference>
<dbReference type="InParanoid" id="A0A2R5GBR6"/>
<evidence type="ECO:0000256" key="4">
    <source>
        <dbReference type="ARBA" id="ARBA00023136"/>
    </source>
</evidence>
<proteinExistence type="predicted"/>
<dbReference type="GO" id="GO:0016020">
    <property type="term" value="C:membrane"/>
    <property type="evidence" value="ECO:0007669"/>
    <property type="project" value="UniProtKB-SubCell"/>
</dbReference>
<dbReference type="OrthoDB" id="422206at2759"/>
<feature type="transmembrane region" description="Helical" evidence="6">
    <location>
        <begin position="455"/>
        <end position="474"/>
    </location>
</feature>
<evidence type="ECO:0000256" key="6">
    <source>
        <dbReference type="SAM" id="Phobius"/>
    </source>
</evidence>
<comment type="caution">
    <text evidence="7">The sequence shown here is derived from an EMBL/GenBank/DDBJ whole genome shotgun (WGS) entry which is preliminary data.</text>
</comment>
<keyword evidence="4 6" id="KW-0472">Membrane</keyword>
<dbReference type="GO" id="GO:0022857">
    <property type="term" value="F:transmembrane transporter activity"/>
    <property type="evidence" value="ECO:0007669"/>
    <property type="project" value="InterPro"/>
</dbReference>
<evidence type="ECO:0000256" key="1">
    <source>
        <dbReference type="ARBA" id="ARBA00004141"/>
    </source>
</evidence>
<protein>
    <submittedName>
        <fullName evidence="7">Feline leukemia virus subgroup C receptor-related protein 2</fullName>
    </submittedName>
</protein>
<keyword evidence="8" id="KW-1185">Reference proteome</keyword>
<feature type="region of interest" description="Disordered" evidence="5">
    <location>
        <begin position="510"/>
        <end position="533"/>
    </location>
</feature>
<keyword evidence="3 6" id="KW-1133">Transmembrane helix</keyword>
<dbReference type="EMBL" id="BEYU01000013">
    <property type="protein sequence ID" value="GBG25561.1"/>
    <property type="molecule type" value="Genomic_DNA"/>
</dbReference>
<organism evidence="7 8">
    <name type="scientific">Hondaea fermentalgiana</name>
    <dbReference type="NCBI Taxonomy" id="2315210"/>
    <lineage>
        <taxon>Eukaryota</taxon>
        <taxon>Sar</taxon>
        <taxon>Stramenopiles</taxon>
        <taxon>Bigyra</taxon>
        <taxon>Labyrinthulomycetes</taxon>
        <taxon>Thraustochytrida</taxon>
        <taxon>Thraustochytriidae</taxon>
        <taxon>Hondaea</taxon>
    </lineage>
</organism>
<feature type="transmembrane region" description="Helical" evidence="6">
    <location>
        <begin position="143"/>
        <end position="164"/>
    </location>
</feature>
<comment type="subcellular location">
    <subcellularLocation>
        <location evidence="1">Membrane</location>
        <topology evidence="1">Multi-pass membrane protein</topology>
    </subcellularLocation>
</comment>
<dbReference type="InterPro" id="IPR011701">
    <property type="entry name" value="MFS"/>
</dbReference>
<feature type="transmembrane region" description="Helical" evidence="6">
    <location>
        <begin position="329"/>
        <end position="350"/>
    </location>
</feature>
<evidence type="ECO:0000256" key="5">
    <source>
        <dbReference type="SAM" id="MobiDB-lite"/>
    </source>
</evidence>
<feature type="transmembrane region" description="Helical" evidence="6">
    <location>
        <begin position="392"/>
        <end position="409"/>
    </location>
</feature>
<name>A0A2R5GBR6_9STRA</name>
<evidence type="ECO:0000256" key="3">
    <source>
        <dbReference type="ARBA" id="ARBA00022989"/>
    </source>
</evidence>
<sequence length="533" mass="56728">MTGNSNAAVPLLRDPDAFDDCGDSSDARDEKRADRAAKVERYYVLTVFSLFAFAQGVLWLTFSSIDHTRLQEYYVDDFDFATVALLLNWGPIIGIVSFPFSLWIMKRPDGFHEACVCGMALCVGGALVRLIPTIVGPALRKSSFALAFLHIGQILNAAGGPLCMATTSRLSSIWFPEEQRTFSTAIAIAANPVGTNLAFILGPYVTQAGGVGALLFLGLVFTLLPAILALVHLPRWPSHAKRELPAPIIVRVQGLATPDLLGSQGHRARTASLGEASDADADEGADPETDAEVDPQLDSASLASEDSYVVPPELDEQDSIKLMLSSRDFMLTVLCGGCISGIATAWQTMLQAILRDNFDERTIGWIGCFNGFAANLGNIVAGFLSQRDRIQTELVIGLGLQICALGLFVDAAKHGTFVGVFMAVLGTGLTYGLCNPLFYELSAKLIFPVNEGVSISVLVLLLNIFACALTSAAPHIGPTSITGVFITALIIVDLIMFLVVDGDAAATTPAIKPPEAPAREEDSPPTTPALLIA</sequence>
<reference evidence="7 8" key="1">
    <citation type="submission" date="2017-12" db="EMBL/GenBank/DDBJ databases">
        <title>Sequencing, de novo assembly and annotation of complete genome of a new Thraustochytrid species, strain FCC1311.</title>
        <authorList>
            <person name="Sedici K."/>
            <person name="Godart F."/>
            <person name="Aiese Cigliano R."/>
            <person name="Sanseverino W."/>
            <person name="Barakat M."/>
            <person name="Ortet P."/>
            <person name="Marechal E."/>
            <person name="Cagnac O."/>
            <person name="Amato A."/>
        </authorList>
    </citation>
    <scope>NUCLEOTIDE SEQUENCE [LARGE SCALE GENOMIC DNA]</scope>
</reference>
<dbReference type="PANTHER" id="PTHR10924:SF6">
    <property type="entry name" value="SOLUTE CARRIER FAMILY 49 MEMBER A3"/>
    <property type="match status" value="1"/>
</dbReference>
<feature type="transmembrane region" description="Helical" evidence="6">
    <location>
        <begin position="362"/>
        <end position="385"/>
    </location>
</feature>
<gene>
    <name evidence="7" type="ORF">FCC1311_017802</name>
</gene>
<feature type="region of interest" description="Disordered" evidence="5">
    <location>
        <begin position="1"/>
        <end position="27"/>
    </location>
</feature>
<evidence type="ECO:0000313" key="7">
    <source>
        <dbReference type="EMBL" id="GBG25561.1"/>
    </source>
</evidence>
<feature type="transmembrane region" description="Helical" evidence="6">
    <location>
        <begin position="211"/>
        <end position="233"/>
    </location>
</feature>
<dbReference type="InterPro" id="IPR049680">
    <property type="entry name" value="FLVCR1-2_SLC49-like"/>
</dbReference>
<feature type="transmembrane region" description="Helical" evidence="6">
    <location>
        <begin position="82"/>
        <end position="104"/>
    </location>
</feature>
<dbReference type="Pfam" id="PF07690">
    <property type="entry name" value="MFS_1"/>
    <property type="match status" value="1"/>
</dbReference>
<keyword evidence="7" id="KW-0675">Receptor</keyword>
<feature type="transmembrane region" description="Helical" evidence="6">
    <location>
        <begin position="185"/>
        <end position="205"/>
    </location>
</feature>
<feature type="compositionally biased region" description="Acidic residues" evidence="5">
    <location>
        <begin position="277"/>
        <end position="295"/>
    </location>
</feature>
<feature type="transmembrane region" description="Helical" evidence="6">
    <location>
        <begin position="480"/>
        <end position="500"/>
    </location>
</feature>
<evidence type="ECO:0000313" key="8">
    <source>
        <dbReference type="Proteomes" id="UP000241890"/>
    </source>
</evidence>
<dbReference type="SUPFAM" id="SSF103473">
    <property type="entry name" value="MFS general substrate transporter"/>
    <property type="match status" value="1"/>
</dbReference>
<feature type="transmembrane region" description="Helical" evidence="6">
    <location>
        <begin position="111"/>
        <end position="131"/>
    </location>
</feature>
<dbReference type="Proteomes" id="UP000241890">
    <property type="component" value="Unassembled WGS sequence"/>
</dbReference>